<reference evidence="2" key="1">
    <citation type="submission" date="2020-05" db="EMBL/GenBank/DDBJ databases">
        <authorList>
            <person name="Chiriac C."/>
            <person name="Salcher M."/>
            <person name="Ghai R."/>
            <person name="Kavagutti S V."/>
        </authorList>
    </citation>
    <scope>NUCLEOTIDE SEQUENCE</scope>
</reference>
<feature type="compositionally biased region" description="Polar residues" evidence="1">
    <location>
        <begin position="112"/>
        <end position="121"/>
    </location>
</feature>
<accession>A0A6J5ZZK6</accession>
<protein>
    <submittedName>
        <fullName evidence="2">Unannotated protein</fullName>
    </submittedName>
</protein>
<gene>
    <name evidence="2" type="ORF">UFOPK3547_01430</name>
</gene>
<dbReference type="AlphaFoldDB" id="A0A6J5ZZK6"/>
<proteinExistence type="predicted"/>
<feature type="compositionally biased region" description="Low complexity" evidence="1">
    <location>
        <begin position="54"/>
        <end position="68"/>
    </location>
</feature>
<organism evidence="2">
    <name type="scientific">freshwater metagenome</name>
    <dbReference type="NCBI Taxonomy" id="449393"/>
    <lineage>
        <taxon>unclassified sequences</taxon>
        <taxon>metagenomes</taxon>
        <taxon>ecological metagenomes</taxon>
    </lineage>
</organism>
<evidence type="ECO:0000313" key="2">
    <source>
        <dbReference type="EMBL" id="CAB4346659.1"/>
    </source>
</evidence>
<dbReference type="EMBL" id="CAESAN010000143">
    <property type="protein sequence ID" value="CAB4346659.1"/>
    <property type="molecule type" value="Genomic_DNA"/>
</dbReference>
<evidence type="ECO:0000256" key="1">
    <source>
        <dbReference type="SAM" id="MobiDB-lite"/>
    </source>
</evidence>
<feature type="region of interest" description="Disordered" evidence="1">
    <location>
        <begin position="112"/>
        <end position="132"/>
    </location>
</feature>
<name>A0A6J5ZZK6_9ZZZZ</name>
<sequence>MRLSLPAVGAAISVAATARNAKTPASGLQAAASAQITPARAAAPAGRLDECAPAATESATSDASSASENGFALAGSEIERIATNHAARAHRHENRPETIKNTVNAVALSAATRTSLQSSSDAPPKWWIPDNR</sequence>
<feature type="region of interest" description="Disordered" evidence="1">
    <location>
        <begin position="51"/>
        <end position="70"/>
    </location>
</feature>